<evidence type="ECO:0000313" key="3">
    <source>
        <dbReference type="Proteomes" id="UP000176233"/>
    </source>
</evidence>
<dbReference type="AlphaFoldDB" id="A0A1F5NSA9"/>
<dbReference type="GO" id="GO:0015074">
    <property type="term" value="P:DNA integration"/>
    <property type="evidence" value="ECO:0007669"/>
    <property type="project" value="InterPro"/>
</dbReference>
<gene>
    <name evidence="2" type="ORF">A2660_03090</name>
</gene>
<dbReference type="Pfam" id="PF13683">
    <property type="entry name" value="rve_3"/>
    <property type="match status" value="1"/>
</dbReference>
<dbReference type="Gene3D" id="3.30.420.10">
    <property type="entry name" value="Ribonuclease H-like superfamily/Ribonuclease H"/>
    <property type="match status" value="1"/>
</dbReference>
<dbReference type="GO" id="GO:0003676">
    <property type="term" value="F:nucleic acid binding"/>
    <property type="evidence" value="ECO:0007669"/>
    <property type="project" value="InterPro"/>
</dbReference>
<feature type="domain" description="Integrase catalytic" evidence="1">
    <location>
        <begin position="137"/>
        <end position="292"/>
    </location>
</feature>
<dbReference type="InterPro" id="IPR009057">
    <property type="entry name" value="Homeodomain-like_sf"/>
</dbReference>
<dbReference type="SUPFAM" id="SSF53098">
    <property type="entry name" value="Ribonuclease H-like"/>
    <property type="match status" value="1"/>
</dbReference>
<dbReference type="PROSITE" id="PS50994">
    <property type="entry name" value="INTEGRASE"/>
    <property type="match status" value="1"/>
</dbReference>
<name>A0A1F5NSA9_9BACT</name>
<dbReference type="SUPFAM" id="SSF46689">
    <property type="entry name" value="Homeodomain-like"/>
    <property type="match status" value="1"/>
</dbReference>
<accession>A0A1F5NSA9</accession>
<evidence type="ECO:0000259" key="1">
    <source>
        <dbReference type="PROSITE" id="PS50994"/>
    </source>
</evidence>
<evidence type="ECO:0000313" key="2">
    <source>
        <dbReference type="EMBL" id="OGE80432.1"/>
    </source>
</evidence>
<protein>
    <recommendedName>
        <fullName evidence="1">Integrase catalytic domain-containing protein</fullName>
    </recommendedName>
</protein>
<dbReference type="InterPro" id="IPR012337">
    <property type="entry name" value="RNaseH-like_sf"/>
</dbReference>
<dbReference type="InterPro" id="IPR001584">
    <property type="entry name" value="Integrase_cat-core"/>
</dbReference>
<dbReference type="PANTHER" id="PTHR35004">
    <property type="entry name" value="TRANSPOSASE RV3428C-RELATED"/>
    <property type="match status" value="1"/>
</dbReference>
<dbReference type="Proteomes" id="UP000176233">
    <property type="component" value="Unassembled WGS sequence"/>
</dbReference>
<organism evidence="2 3">
    <name type="scientific">Candidatus Doudnabacteria bacterium RIFCSPHIGHO2_01_FULL_45_18</name>
    <dbReference type="NCBI Taxonomy" id="1817823"/>
    <lineage>
        <taxon>Bacteria</taxon>
        <taxon>Candidatus Doudnaibacteriota</taxon>
    </lineage>
</organism>
<dbReference type="EMBL" id="MFEJ01000012">
    <property type="protein sequence ID" value="OGE80432.1"/>
    <property type="molecule type" value="Genomic_DNA"/>
</dbReference>
<reference evidence="2 3" key="1">
    <citation type="journal article" date="2016" name="Nat. Commun.">
        <title>Thousands of microbial genomes shed light on interconnected biogeochemical processes in an aquifer system.</title>
        <authorList>
            <person name="Anantharaman K."/>
            <person name="Brown C.T."/>
            <person name="Hug L.A."/>
            <person name="Sharon I."/>
            <person name="Castelle C.J."/>
            <person name="Probst A.J."/>
            <person name="Thomas B.C."/>
            <person name="Singh A."/>
            <person name="Wilkins M.J."/>
            <person name="Karaoz U."/>
            <person name="Brodie E.L."/>
            <person name="Williams K.H."/>
            <person name="Hubbard S.S."/>
            <person name="Banfield J.F."/>
        </authorList>
    </citation>
    <scope>NUCLEOTIDE SEQUENCE [LARGE SCALE GENOMIC DNA]</scope>
</reference>
<dbReference type="InterPro" id="IPR036397">
    <property type="entry name" value="RNaseH_sf"/>
</dbReference>
<dbReference type="PANTHER" id="PTHR35004:SF6">
    <property type="entry name" value="TRANSPOSASE"/>
    <property type="match status" value="1"/>
</dbReference>
<proteinExistence type="predicted"/>
<sequence>MHITYSTNPHLPRLRAKAVEMLRSGKSLRQVSRHFGFNASTISRWNKRVPKTGAWLIPTKSSRPHHHSKELSPNITNRIVELRRALKGRCAEVIHGHMIRENIRVSLSSVKRTLDRRGMTKKKSPWKKLHYSIKRPEALKPGDLVEVDTIHLMKDEHSRMYIYTLLDVHSRWAYAKAFDKLSNPNSIKFVREARGLAPFKFLCIQSDHGSEFSKRFSKLIKLTHRHARIRKPNDNGHLERFNRTIQDELVSHLTTNVRIINKQLPEYLNYYNTRRLHLGLNLKTPAEVLQRY</sequence>
<comment type="caution">
    <text evidence="2">The sequence shown here is derived from an EMBL/GenBank/DDBJ whole genome shotgun (WGS) entry which is preliminary data.</text>
</comment>